<protein>
    <submittedName>
        <fullName evidence="1">Uncharacterized protein</fullName>
    </submittedName>
</protein>
<name>A0A4V2K0V2_9APHY</name>
<gene>
    <name evidence="1" type="ORF">BD311DRAFT_754614</name>
</gene>
<organism evidence="1">
    <name type="scientific">Dichomitus squalens</name>
    <dbReference type="NCBI Taxonomy" id="114155"/>
    <lineage>
        <taxon>Eukaryota</taxon>
        <taxon>Fungi</taxon>
        <taxon>Dikarya</taxon>
        <taxon>Basidiomycota</taxon>
        <taxon>Agaricomycotina</taxon>
        <taxon>Agaricomycetes</taxon>
        <taxon>Polyporales</taxon>
        <taxon>Polyporaceae</taxon>
        <taxon>Dichomitus</taxon>
    </lineage>
</organism>
<dbReference type="Proteomes" id="UP000292957">
    <property type="component" value="Unassembled WGS sequence"/>
</dbReference>
<sequence length="153" mass="17071">MHELHRMRYKFAGALCGYQNGSAREGRRRRRAWAEWPLLGEDAPASTYDCHPRGATCLSPDLQVVEGRGQCTRSTRRCQGVIARGDGGVRRIDQKVRACNRLMLRRGVSSCRGGHEHGGHVASAGLRIMALLLEHRYSIYGLVQHIPGSYRGC</sequence>
<evidence type="ECO:0000313" key="1">
    <source>
        <dbReference type="EMBL" id="TBU30313.1"/>
    </source>
</evidence>
<reference evidence="1" key="1">
    <citation type="submission" date="2019-01" db="EMBL/GenBank/DDBJ databases">
        <title>Draft genome sequences of three monokaryotic isolates of the white-rot basidiomycete fungus Dichomitus squalens.</title>
        <authorList>
            <consortium name="DOE Joint Genome Institute"/>
            <person name="Lopez S.C."/>
            <person name="Andreopoulos B."/>
            <person name="Pangilinan J."/>
            <person name="Lipzen A."/>
            <person name="Riley R."/>
            <person name="Ahrendt S."/>
            <person name="Ng V."/>
            <person name="Barry K."/>
            <person name="Daum C."/>
            <person name="Grigoriev I.V."/>
            <person name="Hilden K.S."/>
            <person name="Makela M.R."/>
            <person name="de Vries R.P."/>
        </authorList>
    </citation>
    <scope>NUCLEOTIDE SEQUENCE [LARGE SCALE GENOMIC DNA]</scope>
    <source>
        <strain evidence="1">OM18370.1</strain>
    </source>
</reference>
<proteinExistence type="predicted"/>
<dbReference type="AlphaFoldDB" id="A0A4V2K0V2"/>
<accession>A0A4V2K0V2</accession>
<dbReference type="EMBL" id="ML143406">
    <property type="protein sequence ID" value="TBU30313.1"/>
    <property type="molecule type" value="Genomic_DNA"/>
</dbReference>